<evidence type="ECO:0000259" key="2">
    <source>
        <dbReference type="Pfam" id="PF13649"/>
    </source>
</evidence>
<dbReference type="CDD" id="cd02440">
    <property type="entry name" value="AdoMet_MTases"/>
    <property type="match status" value="1"/>
</dbReference>
<gene>
    <name evidence="3" type="ORF">BEI61_03502</name>
</gene>
<dbReference type="AlphaFoldDB" id="A0A1E3AFU8"/>
<evidence type="ECO:0000256" key="1">
    <source>
        <dbReference type="ARBA" id="ARBA00022679"/>
    </source>
</evidence>
<dbReference type="Pfam" id="PF13649">
    <property type="entry name" value="Methyltransf_25"/>
    <property type="match status" value="1"/>
</dbReference>
<reference evidence="3 4" key="1">
    <citation type="submission" date="2016-07" db="EMBL/GenBank/DDBJ databases">
        <title>Characterization of isolates of Eisenbergiella tayi derived from blood cultures, using whole genome sequencing.</title>
        <authorList>
            <person name="Burdz T."/>
            <person name="Wiebe D."/>
            <person name="Huynh C."/>
            <person name="Bernard K."/>
        </authorList>
    </citation>
    <scope>NUCLEOTIDE SEQUENCE [LARGE SCALE GENOMIC DNA]</scope>
    <source>
        <strain evidence="3 4">NML 110608</strain>
    </source>
</reference>
<dbReference type="Proteomes" id="UP000094067">
    <property type="component" value="Unassembled WGS sequence"/>
</dbReference>
<dbReference type="InterPro" id="IPR041698">
    <property type="entry name" value="Methyltransf_25"/>
</dbReference>
<dbReference type="InterPro" id="IPR029063">
    <property type="entry name" value="SAM-dependent_MTases_sf"/>
</dbReference>
<evidence type="ECO:0000313" key="3">
    <source>
        <dbReference type="EMBL" id="ODM07612.1"/>
    </source>
</evidence>
<proteinExistence type="predicted"/>
<dbReference type="GO" id="GO:0016740">
    <property type="term" value="F:transferase activity"/>
    <property type="evidence" value="ECO:0007669"/>
    <property type="project" value="UniProtKB-KW"/>
</dbReference>
<feature type="domain" description="Methyltransferase" evidence="2">
    <location>
        <begin position="64"/>
        <end position="164"/>
    </location>
</feature>
<dbReference type="Gene3D" id="3.40.50.150">
    <property type="entry name" value="Vaccinia Virus protein VP39"/>
    <property type="match status" value="1"/>
</dbReference>
<evidence type="ECO:0000313" key="4">
    <source>
        <dbReference type="Proteomes" id="UP000094067"/>
    </source>
</evidence>
<organism evidence="3 4">
    <name type="scientific">Eisenbergiella tayi</name>
    <dbReference type="NCBI Taxonomy" id="1432052"/>
    <lineage>
        <taxon>Bacteria</taxon>
        <taxon>Bacillati</taxon>
        <taxon>Bacillota</taxon>
        <taxon>Clostridia</taxon>
        <taxon>Lachnospirales</taxon>
        <taxon>Lachnospiraceae</taxon>
        <taxon>Eisenbergiella</taxon>
    </lineage>
</organism>
<protein>
    <recommendedName>
        <fullName evidence="2">Methyltransferase domain-containing protein</fullName>
    </recommendedName>
</protein>
<name>A0A1E3AFU8_9FIRM</name>
<sequence>MIDNKAKAVPEKSALETIREAERLSHIAQYESAELFREGSWLQKPIKTITDLYPYFDNYTEINILDLGCGVGRSCIPFVCHFRDKCRAEAVDILDVAIDKLKENCRKYGLEKNITGVLMPLEDYLIQEDTFDFIIAVSVLEHAESEAAFVNKLKEIKRGLKDNGIVCLIINSQMTEFDQNAGCYREPQFEVNLKTEEMQRYLHRVFSGFGIRKETVKQHKYQIPREYGPVELVTQVVTFVAVKQI</sequence>
<accession>A0A1E3AFU8</accession>
<dbReference type="RefSeq" id="WP_069153210.1">
    <property type="nucleotide sequence ID" value="NZ_MCGH01000002.1"/>
</dbReference>
<dbReference type="PANTHER" id="PTHR43861:SF3">
    <property type="entry name" value="PUTATIVE (AFU_ORTHOLOGUE AFUA_2G14390)-RELATED"/>
    <property type="match status" value="1"/>
</dbReference>
<dbReference type="PANTHER" id="PTHR43861">
    <property type="entry name" value="TRANS-ACONITATE 2-METHYLTRANSFERASE-RELATED"/>
    <property type="match status" value="1"/>
</dbReference>
<dbReference type="EMBL" id="MCGH01000002">
    <property type="protein sequence ID" value="ODM07612.1"/>
    <property type="molecule type" value="Genomic_DNA"/>
</dbReference>
<keyword evidence="1" id="KW-0808">Transferase</keyword>
<dbReference type="SUPFAM" id="SSF53335">
    <property type="entry name" value="S-adenosyl-L-methionine-dependent methyltransferases"/>
    <property type="match status" value="1"/>
</dbReference>
<comment type="caution">
    <text evidence="3">The sequence shown here is derived from an EMBL/GenBank/DDBJ whole genome shotgun (WGS) entry which is preliminary data.</text>
</comment>